<keyword evidence="13" id="KW-1185">Reference proteome</keyword>
<evidence type="ECO:0000259" key="9">
    <source>
        <dbReference type="Pfam" id="PF00263"/>
    </source>
</evidence>
<dbReference type="Gene3D" id="3.30.1370.120">
    <property type="match status" value="3"/>
</dbReference>
<evidence type="ECO:0000256" key="6">
    <source>
        <dbReference type="RuleBase" id="RU004004"/>
    </source>
</evidence>
<organism evidence="12 13">
    <name type="scientific">Ectothiorhodospira mobilis</name>
    <dbReference type="NCBI Taxonomy" id="195064"/>
    <lineage>
        <taxon>Bacteria</taxon>
        <taxon>Pseudomonadati</taxon>
        <taxon>Pseudomonadota</taxon>
        <taxon>Gammaproteobacteria</taxon>
        <taxon>Chromatiales</taxon>
        <taxon>Ectothiorhodospiraceae</taxon>
        <taxon>Ectothiorhodospira</taxon>
    </lineage>
</organism>
<dbReference type="InterPro" id="IPR005644">
    <property type="entry name" value="NolW-like"/>
</dbReference>
<dbReference type="Proteomes" id="UP000199556">
    <property type="component" value="Unassembled WGS sequence"/>
</dbReference>
<evidence type="ECO:0000256" key="3">
    <source>
        <dbReference type="ARBA" id="ARBA00022729"/>
    </source>
</evidence>
<feature type="domain" description="NolW-like" evidence="10">
    <location>
        <begin position="139"/>
        <end position="197"/>
    </location>
</feature>
<feature type="domain" description="NolW-like" evidence="10">
    <location>
        <begin position="275"/>
        <end position="346"/>
    </location>
</feature>
<dbReference type="PANTHER" id="PTHR30332:SF24">
    <property type="entry name" value="SECRETIN GSPD-RELATED"/>
    <property type="match status" value="1"/>
</dbReference>
<feature type="signal peptide" evidence="8">
    <location>
        <begin position="1"/>
        <end position="34"/>
    </location>
</feature>
<dbReference type="InterPro" id="IPR001775">
    <property type="entry name" value="GspD/PilQ"/>
</dbReference>
<dbReference type="EMBL" id="FOUO01000006">
    <property type="protein sequence ID" value="SFM47162.1"/>
    <property type="molecule type" value="Genomic_DNA"/>
</dbReference>
<evidence type="ECO:0000256" key="7">
    <source>
        <dbReference type="SAM" id="MobiDB-lite"/>
    </source>
</evidence>
<dbReference type="AlphaFoldDB" id="A0A1I4R4E8"/>
<comment type="subcellular location">
    <subcellularLocation>
        <location evidence="6">Cell outer membrane</location>
    </subcellularLocation>
    <subcellularLocation>
        <location evidence="1">Membrane</location>
    </subcellularLocation>
</comment>
<accession>A0A1I4R4E8</accession>
<evidence type="ECO:0000259" key="10">
    <source>
        <dbReference type="Pfam" id="PF03958"/>
    </source>
</evidence>
<dbReference type="InterPro" id="IPR050810">
    <property type="entry name" value="Bact_Secretion_Sys_Channel"/>
</dbReference>
<keyword evidence="3 8" id="KW-0732">Signal</keyword>
<dbReference type="Pfam" id="PF03958">
    <property type="entry name" value="Secretin_N"/>
    <property type="match status" value="3"/>
</dbReference>
<feature type="domain" description="GspD-like N0" evidence="11">
    <location>
        <begin position="43"/>
        <end position="111"/>
    </location>
</feature>
<name>A0A1I4R4E8_ECTMO</name>
<feature type="domain" description="NolW-like" evidence="10">
    <location>
        <begin position="203"/>
        <end position="270"/>
    </location>
</feature>
<keyword evidence="4" id="KW-0472">Membrane</keyword>
<evidence type="ECO:0000256" key="1">
    <source>
        <dbReference type="ARBA" id="ARBA00004370"/>
    </source>
</evidence>
<keyword evidence="2" id="KW-0812">Transmembrane</keyword>
<evidence type="ECO:0000259" key="11">
    <source>
        <dbReference type="Pfam" id="PF21305"/>
    </source>
</evidence>
<dbReference type="InterPro" id="IPR038591">
    <property type="entry name" value="NolW-like_sf"/>
</dbReference>
<feature type="region of interest" description="Disordered" evidence="7">
    <location>
        <begin position="648"/>
        <end position="667"/>
    </location>
</feature>
<dbReference type="GO" id="GO:0015627">
    <property type="term" value="C:type II protein secretion system complex"/>
    <property type="evidence" value="ECO:0007669"/>
    <property type="project" value="TreeGrafter"/>
</dbReference>
<dbReference type="GO" id="GO:0009279">
    <property type="term" value="C:cell outer membrane"/>
    <property type="evidence" value="ECO:0007669"/>
    <property type="project" value="UniProtKB-SubCell"/>
</dbReference>
<dbReference type="InterPro" id="IPR004846">
    <property type="entry name" value="T2SS/T3SS_dom"/>
</dbReference>
<dbReference type="Pfam" id="PF00263">
    <property type="entry name" value="Secretin"/>
    <property type="match status" value="1"/>
</dbReference>
<dbReference type="RefSeq" id="WP_244887875.1">
    <property type="nucleotide sequence ID" value="NZ_FOUO01000006.1"/>
</dbReference>
<dbReference type="Pfam" id="PF21305">
    <property type="entry name" value="type_II_gspD_N0"/>
    <property type="match status" value="1"/>
</dbReference>
<evidence type="ECO:0000256" key="5">
    <source>
        <dbReference type="RuleBase" id="RU004003"/>
    </source>
</evidence>
<dbReference type="GO" id="GO:0009306">
    <property type="term" value="P:protein secretion"/>
    <property type="evidence" value="ECO:0007669"/>
    <property type="project" value="InterPro"/>
</dbReference>
<feature type="domain" description="Type II/III secretion system secretin-like" evidence="9">
    <location>
        <begin position="429"/>
        <end position="595"/>
    </location>
</feature>
<dbReference type="STRING" id="195064.SAMN05421721_106144"/>
<evidence type="ECO:0000256" key="2">
    <source>
        <dbReference type="ARBA" id="ARBA00022692"/>
    </source>
</evidence>
<keyword evidence="6" id="KW-0813">Transport</keyword>
<gene>
    <name evidence="12" type="ORF">SAMN05421721_106144</name>
</gene>
<dbReference type="InterPro" id="IPR049371">
    <property type="entry name" value="GspD-like_N0"/>
</dbReference>
<evidence type="ECO:0000313" key="13">
    <source>
        <dbReference type="Proteomes" id="UP000199556"/>
    </source>
</evidence>
<feature type="chain" id="PRO_5011567095" evidence="8">
    <location>
        <begin position="35"/>
        <end position="667"/>
    </location>
</feature>
<evidence type="ECO:0000313" key="12">
    <source>
        <dbReference type="EMBL" id="SFM47162.1"/>
    </source>
</evidence>
<dbReference type="PANTHER" id="PTHR30332">
    <property type="entry name" value="PROBABLE GENERAL SECRETION PATHWAY PROTEIN D"/>
    <property type="match status" value="1"/>
</dbReference>
<evidence type="ECO:0000256" key="4">
    <source>
        <dbReference type="ARBA" id="ARBA00023136"/>
    </source>
</evidence>
<dbReference type="PRINTS" id="PR00811">
    <property type="entry name" value="BCTERIALGSPD"/>
</dbReference>
<sequence length="667" mass="70918">MIFNAWLDRKRGAPWRAALLLLLLLPWSAPTAPAQEGGGRATLNFNDVDIQAVIHYVAEETGVNFIVDPRVRGKVTLVSGRPVGQDELYDIFLSVLRVHGFAAVETDGVVKLIPDALAKQAEVSIPGPGEGVRSGAFVTRVVAVEHVDAAQLVPILRPLVPQSGHLAAASESNALVIADTAANVERLVQIVRRVDRPMTPGMEVIPLEHAAASEVAAIVGDLEAAEGSGRAAARLRAMADSRTNSVLLSGPQEQRMAARALISHLDVPVDGGHIQVIYLRYAEAGDVAEVLEGLSGAFEDQEGGSEAPEIHVQAHESTNALVVSAPPELMGELRSVVRRLDVRRAQVLVEAVIAEVSDERARELGVQWGVGSERDGVGIIDFGRATPGLSELGMAAETGDWSGVELGDGLTLGGIGRSGRVHIAALIRALSGDSASNILSTPSLLTMDNEEAEIVVGQNVPFRTGRAIEESGQAFDTIQRQDVGVKLTVRPQINEGNAVKLEIEQEVSQLAAGASGSGQDAADLITNKRSLRTTVLVDDGQMVVLGGLIDDVLIQTRDQVPGLGSIPGLGRLFRYDTVRKEKRNLMVFLKPVIVRDRATQTALTAGKYDYIRARQMASRGRGALMLPEDAVPVLPQWEALLHLPPPFEADPSAGEGGLRVLPPPVTP</sequence>
<comment type="similarity">
    <text evidence="5">Belongs to the bacterial secretin family.</text>
</comment>
<reference evidence="12 13" key="1">
    <citation type="submission" date="2016-10" db="EMBL/GenBank/DDBJ databases">
        <authorList>
            <person name="de Groot N.N."/>
        </authorList>
    </citation>
    <scope>NUCLEOTIDE SEQUENCE [LARGE SCALE GENOMIC DNA]</scope>
    <source>
        <strain evidence="12 13">DSM 4180</strain>
    </source>
</reference>
<protein>
    <submittedName>
        <fullName evidence="12">General secretion pathway protein D</fullName>
    </submittedName>
</protein>
<proteinExistence type="inferred from homology"/>
<evidence type="ECO:0000256" key="8">
    <source>
        <dbReference type="SAM" id="SignalP"/>
    </source>
</evidence>